<dbReference type="InterPro" id="IPR005135">
    <property type="entry name" value="Endo/exonuclease/phosphatase"/>
</dbReference>
<gene>
    <name evidence="2" type="ORF">FWK35_00018154</name>
</gene>
<comment type="caution">
    <text evidence="2">The sequence shown here is derived from an EMBL/GenBank/DDBJ whole genome shotgun (WGS) entry which is preliminary data.</text>
</comment>
<proteinExistence type="predicted"/>
<evidence type="ECO:0000259" key="1">
    <source>
        <dbReference type="Pfam" id="PF14529"/>
    </source>
</evidence>
<dbReference type="PANTHER" id="PTHR36688">
    <property type="entry name" value="ENDO/EXONUCLEASE/PHOSPHATASE DOMAIN-CONTAINING PROTEIN"/>
    <property type="match status" value="1"/>
</dbReference>
<feature type="domain" description="Endonuclease/exonuclease/phosphatase" evidence="1">
    <location>
        <begin position="10"/>
        <end position="52"/>
    </location>
</feature>
<dbReference type="Gene3D" id="3.60.10.10">
    <property type="entry name" value="Endonuclease/exonuclease/phosphatase"/>
    <property type="match status" value="1"/>
</dbReference>
<dbReference type="PANTHER" id="PTHR36688:SF1">
    <property type="entry name" value="ENDONUCLEASE_EXONUCLEASE_PHOSPHATASE DOMAIN-CONTAINING PROTEIN"/>
    <property type="match status" value="1"/>
</dbReference>
<accession>A0A6G0XYU3</accession>
<dbReference type="SUPFAM" id="SSF56219">
    <property type="entry name" value="DNase I-like"/>
    <property type="match status" value="1"/>
</dbReference>
<dbReference type="AlphaFoldDB" id="A0A6G0XYU3"/>
<evidence type="ECO:0000313" key="2">
    <source>
        <dbReference type="EMBL" id="KAF0746029.1"/>
    </source>
</evidence>
<reference evidence="2 3" key="1">
    <citation type="submission" date="2019-08" db="EMBL/GenBank/DDBJ databases">
        <title>Whole genome of Aphis craccivora.</title>
        <authorList>
            <person name="Voronova N.V."/>
            <person name="Shulinski R.S."/>
            <person name="Bandarenka Y.V."/>
            <person name="Zhorov D.G."/>
            <person name="Warner D."/>
        </authorList>
    </citation>
    <scope>NUCLEOTIDE SEQUENCE [LARGE SCALE GENOMIC DNA]</scope>
    <source>
        <strain evidence="2">180601</strain>
        <tissue evidence="2">Whole Body</tissue>
    </source>
</reference>
<dbReference type="EMBL" id="VUJU01007354">
    <property type="protein sequence ID" value="KAF0746029.1"/>
    <property type="molecule type" value="Genomic_DNA"/>
</dbReference>
<evidence type="ECO:0000313" key="3">
    <source>
        <dbReference type="Proteomes" id="UP000478052"/>
    </source>
</evidence>
<name>A0A6G0XYU3_APHCR</name>
<dbReference type="GO" id="GO:0003824">
    <property type="term" value="F:catalytic activity"/>
    <property type="evidence" value="ECO:0007669"/>
    <property type="project" value="InterPro"/>
</dbReference>
<dbReference type="OrthoDB" id="6620533at2759"/>
<dbReference type="InterPro" id="IPR052560">
    <property type="entry name" value="RdDP_mobile_element"/>
</dbReference>
<protein>
    <recommendedName>
        <fullName evidence="1">Endonuclease/exonuclease/phosphatase domain-containing protein</fullName>
    </recommendedName>
</protein>
<keyword evidence="3" id="KW-1185">Reference proteome</keyword>
<dbReference type="InterPro" id="IPR036691">
    <property type="entry name" value="Endo/exonu/phosph_ase_sf"/>
</dbReference>
<dbReference type="Pfam" id="PF14529">
    <property type="entry name" value="Exo_endo_phos_2"/>
    <property type="match status" value="1"/>
</dbReference>
<sequence>MATANTSSVQHPSVLAGDFNSHHTSWGYDENDENGEVLSEWIETENMQLIFSGKPGALPVRIQIVKTLHKPRWNFRKANWTAFSKSLDDNIWWINPIVNNYERFIGMVKGTAKRYIPRGFRHKYIPCWNEESGRLYTEYQWNCQAETADKLLRLLAKGRKDRWTEAVKHIDFKHSSWEAWNVLRRLDPSQNRGDALVYSAAEYYAPVWINSAHTNKLDTQLNSAIRIIGETLKTTPLKWLPVLSNIAPPKIQREQALIREWTKIRNNKNLPVHADVRLNVDRLRLKSRKPPWKTAEMLLLENTGENTKWLEDWMVGNPDGQNIVTNPTSKKPGFDLPRKI</sequence>
<organism evidence="2 3">
    <name type="scientific">Aphis craccivora</name>
    <name type="common">Cowpea aphid</name>
    <dbReference type="NCBI Taxonomy" id="307492"/>
    <lineage>
        <taxon>Eukaryota</taxon>
        <taxon>Metazoa</taxon>
        <taxon>Ecdysozoa</taxon>
        <taxon>Arthropoda</taxon>
        <taxon>Hexapoda</taxon>
        <taxon>Insecta</taxon>
        <taxon>Pterygota</taxon>
        <taxon>Neoptera</taxon>
        <taxon>Paraneoptera</taxon>
        <taxon>Hemiptera</taxon>
        <taxon>Sternorrhyncha</taxon>
        <taxon>Aphidomorpha</taxon>
        <taxon>Aphidoidea</taxon>
        <taxon>Aphididae</taxon>
        <taxon>Aphidini</taxon>
        <taxon>Aphis</taxon>
        <taxon>Aphis</taxon>
    </lineage>
</organism>
<dbReference type="Proteomes" id="UP000478052">
    <property type="component" value="Unassembled WGS sequence"/>
</dbReference>